<feature type="domain" description="TRSP" evidence="1">
    <location>
        <begin position="265"/>
        <end position="338"/>
    </location>
</feature>
<dbReference type="RefSeq" id="WP_013033898.1">
    <property type="nucleotide sequence ID" value="NC_013960.1"/>
</dbReference>
<feature type="domain" description="Orotate phosphoribosyltransferase-like" evidence="2">
    <location>
        <begin position="26"/>
        <end position="215"/>
    </location>
</feature>
<name>D5BYR0_NITHN</name>
<sequence length="372" mass="41188">MSQTIHLAAGTLNIEVHKAHLPLNDLLDFASRANPKRGYLFVSKVLGKHIPCKPSTMRDIYHRLATPLLEVPGSVIFIGMAETATGLGAGVADSLARKAKRRDVIFQHTTRHRLPVSEWVCFDEVHSHAPDHILYRPLPAFQQRFAEAQTLVLVDDEVSTGRTLAQLGYKLSQKLSNIRQVILVSIVDWLSPEQKQAVQEKIGRPVSFISLLEGTFSFTPSPAFRPSLPGKVESIQPALQALPQTGRRGIGMGEKSLIPSGPYPKEHKVSVVGTGEFQFQPFLWAEWLEKRGFDVLFQSTTRSPVQLGGPIGESLSFKDEYGEGVDNYLHNPPRSGDVIIAYEHAELARNHNLPEQLGGSVWGVDRSASQDR</sequence>
<dbReference type="InterPro" id="IPR041688">
    <property type="entry name" value="PRTase_2"/>
</dbReference>
<dbReference type="InterPro" id="IPR029057">
    <property type="entry name" value="PRTase-like"/>
</dbReference>
<gene>
    <name evidence="3" type="ordered locus">Nhal_2988</name>
</gene>
<evidence type="ECO:0000313" key="4">
    <source>
        <dbReference type="Proteomes" id="UP000001844"/>
    </source>
</evidence>
<dbReference type="Proteomes" id="UP000001844">
    <property type="component" value="Chromosome"/>
</dbReference>
<dbReference type="InterPro" id="IPR011214">
    <property type="entry name" value="UCP020967"/>
</dbReference>
<dbReference type="SUPFAM" id="SSF53271">
    <property type="entry name" value="PRTase-like"/>
    <property type="match status" value="1"/>
</dbReference>
<evidence type="ECO:0008006" key="5">
    <source>
        <dbReference type="Google" id="ProtNLM"/>
    </source>
</evidence>
<dbReference type="PIRSF" id="PIRSF020967">
    <property type="entry name" value="UCP020967"/>
    <property type="match status" value="1"/>
</dbReference>
<dbReference type="HOGENOM" id="CLU_048544_0_0_6"/>
<dbReference type="OrthoDB" id="56827at2"/>
<dbReference type="Pfam" id="PF15609">
    <property type="entry name" value="PRTase_2"/>
    <property type="match status" value="1"/>
</dbReference>
<dbReference type="AlphaFoldDB" id="D5BYR0"/>
<protein>
    <recommendedName>
        <fullName evidence="5">Phosphoribosyltransferase</fullName>
    </recommendedName>
</protein>
<dbReference type="Pfam" id="PF12500">
    <property type="entry name" value="TRSP"/>
    <property type="match status" value="1"/>
</dbReference>
<dbReference type="eggNOG" id="COG0503">
    <property type="taxonomic scope" value="Bacteria"/>
</dbReference>
<evidence type="ECO:0000259" key="2">
    <source>
        <dbReference type="Pfam" id="PF15609"/>
    </source>
</evidence>
<proteinExistence type="predicted"/>
<keyword evidence="4" id="KW-1185">Reference proteome</keyword>
<evidence type="ECO:0000259" key="1">
    <source>
        <dbReference type="Pfam" id="PF12500"/>
    </source>
</evidence>
<evidence type="ECO:0000313" key="3">
    <source>
        <dbReference type="EMBL" id="ADE16048.1"/>
    </source>
</evidence>
<organism evidence="3 4">
    <name type="scientific">Nitrosococcus halophilus (strain Nc4)</name>
    <dbReference type="NCBI Taxonomy" id="472759"/>
    <lineage>
        <taxon>Bacteria</taxon>
        <taxon>Pseudomonadati</taxon>
        <taxon>Pseudomonadota</taxon>
        <taxon>Gammaproteobacteria</taxon>
        <taxon>Chromatiales</taxon>
        <taxon>Chromatiaceae</taxon>
        <taxon>Nitrosococcus</taxon>
    </lineage>
</organism>
<dbReference type="InterPro" id="IPR022537">
    <property type="entry name" value="TRSP_dom"/>
</dbReference>
<reference evidence="4" key="1">
    <citation type="submission" date="2010-04" db="EMBL/GenBank/DDBJ databases">
        <title>Complete genome sequence of Nitrosococcus halophilus Nc4, a salt-adapted, aerobic obligate ammonia-oxidizing sulfur purple bacterium.</title>
        <authorList>
            <consortium name="US DOE Joint Genome Institute"/>
            <person name="Campbell M.A."/>
            <person name="Malfatti S.A."/>
            <person name="Chain P.S.G."/>
            <person name="Heidelberg J.F."/>
            <person name="Ward B.B."/>
            <person name="Klotz M.G."/>
        </authorList>
    </citation>
    <scope>NUCLEOTIDE SEQUENCE [LARGE SCALE GENOMIC DNA]</scope>
    <source>
        <strain evidence="4">Nc4</strain>
    </source>
</reference>
<accession>D5BYR0</accession>
<dbReference type="EMBL" id="CP001798">
    <property type="protein sequence ID" value="ADE16048.1"/>
    <property type="molecule type" value="Genomic_DNA"/>
</dbReference>
<dbReference type="KEGG" id="nhl:Nhal_2988"/>
<dbReference type="STRING" id="472759.Nhal_2988"/>